<dbReference type="InterPro" id="IPR041698">
    <property type="entry name" value="Methyltransf_25"/>
</dbReference>
<dbReference type="GO" id="GO:0008168">
    <property type="term" value="F:methyltransferase activity"/>
    <property type="evidence" value="ECO:0007669"/>
    <property type="project" value="UniProtKB-KW"/>
</dbReference>
<dbReference type="KEGG" id="spri:SPRI_0504"/>
<reference evidence="1 2" key="1">
    <citation type="submission" date="2015-08" db="EMBL/GenBank/DDBJ databases">
        <title>Genome sequence of the pristinamycin over-producing bacterium Streptomyces pristinaespiralis HCCB10218.</title>
        <authorList>
            <person name="Tian J."/>
            <person name="Yang J."/>
            <person name="Li L."/>
            <person name="Ruan L."/>
            <person name="Wei W."/>
            <person name="Zheng G."/>
            <person name="Wei Z."/>
            <person name="Yang S."/>
            <person name="Ge M."/>
            <person name="Jiang W."/>
            <person name="Lu Y."/>
        </authorList>
    </citation>
    <scope>NUCLEOTIDE SEQUENCE [LARGE SCALE GENOMIC DNA]</scope>
    <source>
        <strain evidence="1 2">HCCB 10218</strain>
    </source>
</reference>
<dbReference type="CDD" id="cd02440">
    <property type="entry name" value="AdoMet_MTases"/>
    <property type="match status" value="1"/>
</dbReference>
<dbReference type="STRING" id="38300.SPRI_0504"/>
<protein>
    <submittedName>
        <fullName evidence="1">Methyltransferase</fullName>
    </submittedName>
</protein>
<dbReference type="GeneID" id="97238412"/>
<dbReference type="Pfam" id="PF13649">
    <property type="entry name" value="Methyltransf_25"/>
    <property type="match status" value="1"/>
</dbReference>
<dbReference type="Proteomes" id="UP000060513">
    <property type="component" value="Chromosome"/>
</dbReference>
<sequence length="283" mass="30240">MADATEAARSDVQADVALKAKHRKMWALGDYPTLAGELIPELGTTLVEACGVGDGDKVLDIAAGTGNAAIPAARAGADVTASDLTPELLEAGRQQAGKQGVELEWREADAEALPFGDGEFDTVMSCVGVMFAPHHEATAGELLRVCRPGGTVGLLNWTPEGFIGQMFAAMKPYAPPPPPGAKPPPLWGKEEHVRALLGDEVTDLEMRRQTVRVDRFDRPEAFRDYFKAVYGPTIAVYRNIADSPDRVAELDQALAELAREHGGGSGSSGMEWEYLLVTARRSG</sequence>
<proteinExistence type="predicted"/>
<dbReference type="OrthoDB" id="9795634at2"/>
<dbReference type="PANTHER" id="PTHR43591:SF24">
    <property type="entry name" value="2-METHOXY-6-POLYPRENYL-1,4-BENZOQUINOL METHYLASE, MITOCHONDRIAL"/>
    <property type="match status" value="1"/>
</dbReference>
<dbReference type="PATRIC" id="fig|38300.4.peg.533"/>
<keyword evidence="1" id="KW-0489">Methyltransferase</keyword>
<accession>A0A0M4DAM6</accession>
<dbReference type="AlphaFoldDB" id="A0A0M4DAM6"/>
<gene>
    <name evidence="1" type="ORF">SPRI_0504</name>
</gene>
<dbReference type="GO" id="GO:0032259">
    <property type="term" value="P:methylation"/>
    <property type="evidence" value="ECO:0007669"/>
    <property type="project" value="UniProtKB-KW"/>
</dbReference>
<keyword evidence="1" id="KW-0808">Transferase</keyword>
<name>A0A0M4DAM6_STRPR</name>
<dbReference type="OMA" id="VMGNWIP"/>
<dbReference type="PANTHER" id="PTHR43591">
    <property type="entry name" value="METHYLTRANSFERASE"/>
    <property type="match status" value="1"/>
</dbReference>
<evidence type="ECO:0000313" key="2">
    <source>
        <dbReference type="Proteomes" id="UP000060513"/>
    </source>
</evidence>
<organism evidence="1">
    <name type="scientific">Streptomyces pristinaespiralis</name>
    <dbReference type="NCBI Taxonomy" id="38300"/>
    <lineage>
        <taxon>Bacteria</taxon>
        <taxon>Bacillati</taxon>
        <taxon>Actinomycetota</taxon>
        <taxon>Actinomycetes</taxon>
        <taxon>Kitasatosporales</taxon>
        <taxon>Streptomycetaceae</taxon>
        <taxon>Streptomyces</taxon>
    </lineage>
</organism>
<dbReference type="RefSeq" id="WP_005307854.1">
    <property type="nucleotide sequence ID" value="NZ_CP011340.1"/>
</dbReference>
<dbReference type="InterPro" id="IPR029063">
    <property type="entry name" value="SAM-dependent_MTases_sf"/>
</dbReference>
<dbReference type="Gene3D" id="3.40.50.150">
    <property type="entry name" value="Vaccinia Virus protein VP39"/>
    <property type="match status" value="1"/>
</dbReference>
<evidence type="ECO:0000313" key="1">
    <source>
        <dbReference type="EMBL" id="ALC18810.1"/>
    </source>
</evidence>
<dbReference type="SUPFAM" id="SSF53335">
    <property type="entry name" value="S-adenosyl-L-methionine-dependent methyltransferases"/>
    <property type="match status" value="1"/>
</dbReference>
<dbReference type="EMBL" id="CP011340">
    <property type="protein sequence ID" value="ALC18810.1"/>
    <property type="molecule type" value="Genomic_DNA"/>
</dbReference>